<reference evidence="2 3" key="1">
    <citation type="journal article" date="2013" name="Fungal Biol.">
        <title>Analysis of microsatellite markers in the genome of the plant pathogen Ceratocystis fimbriata.</title>
        <authorList>
            <person name="Simpson M.C."/>
            <person name="Wilken P.M."/>
            <person name="Coetzee M.P."/>
            <person name="Wingfield M.J."/>
            <person name="Wingfield B.D."/>
        </authorList>
    </citation>
    <scope>NUCLEOTIDE SEQUENCE [LARGE SCALE GENOMIC DNA]</scope>
    <source>
        <strain evidence="2 3">CBS 114723</strain>
    </source>
</reference>
<evidence type="ECO:0000256" key="1">
    <source>
        <dbReference type="SAM" id="MobiDB-lite"/>
    </source>
</evidence>
<reference evidence="2 3" key="2">
    <citation type="journal article" date="2013" name="IMA Fungus">
        <title>IMA Genome-F 1: Ceratocystis fimbriata: Draft nuclear genome sequence for the plant pathogen, Ceratocystis fimbriata.</title>
        <authorList>
            <person name="Wilken P.M."/>
            <person name="Steenkamp E.T."/>
            <person name="Wingfield M.J."/>
            <person name="de Beer Z.W."/>
            <person name="Wingfield B.D."/>
        </authorList>
    </citation>
    <scope>NUCLEOTIDE SEQUENCE [LARGE SCALE GENOMIC DNA]</scope>
    <source>
        <strain evidence="2 3">CBS 114723</strain>
    </source>
</reference>
<accession>A0A2C5WV03</accession>
<keyword evidence="3" id="KW-1185">Reference proteome</keyword>
<dbReference type="EMBL" id="APWK03000154">
    <property type="protein sequence ID" value="PHH50025.1"/>
    <property type="molecule type" value="Genomic_DNA"/>
</dbReference>
<gene>
    <name evidence="2" type="ORF">CFIMG_005903RA</name>
</gene>
<feature type="region of interest" description="Disordered" evidence="1">
    <location>
        <begin position="32"/>
        <end position="60"/>
    </location>
</feature>
<feature type="region of interest" description="Disordered" evidence="1">
    <location>
        <begin position="180"/>
        <end position="204"/>
    </location>
</feature>
<dbReference type="AlphaFoldDB" id="A0A2C5WV03"/>
<evidence type="ECO:0000313" key="2">
    <source>
        <dbReference type="EMBL" id="PHH50025.1"/>
    </source>
</evidence>
<feature type="compositionally biased region" description="Polar residues" evidence="1">
    <location>
        <begin position="146"/>
        <end position="155"/>
    </location>
</feature>
<name>A0A2C5WV03_9PEZI</name>
<comment type="caution">
    <text evidence="2">The sequence shown here is derived from an EMBL/GenBank/DDBJ whole genome shotgun (WGS) entry which is preliminary data.</text>
</comment>
<protein>
    <submittedName>
        <fullName evidence="2">Uncharacterized protein</fullName>
    </submittedName>
</protein>
<proteinExistence type="predicted"/>
<sequence length="818" mass="90729">MAPGNIEDEAAAALAQMRLELGNVAYEVASLGKDANSSSNRTKKSSVPKTKPSASQVESKSRGFASELGLMFQNAVFDDSDSRGVKDLDINEHLILNDRILPKTLEFTTKPFQKKPTSMLTSHKSSAKLLQQSKFPKSLKNFKGPKSQNSGQATKLSMVANTYKPPTNLLRKLAGPIQSLSPLDKKASGRKSPTKTSSQSQSAILPHAELDLHAASRSISLPLLTPASVQDVPVRFRRYQLAEMIDLKPNIKNSLNIELPSLTTKKSPDDFHVRYTFHELLAARIISPHVPRPSCAELIRQLRTANKVADTGKRVPVENLPPLGTVHKNMREVQISVPLFTEHVYDDWAGDELKSIPSYSGAFERLENSLHDCRVSDDPQFNISRHCMLFSEHVSVIVEDESYTYHAVLEWVERRNGVVNSSLFLRHLSQIMYIDVMRVRRHLSILEATGLRLWFHNQANGLIARSLLSITLYFETEKMRDEFTSVLTRLQDAGERARDNWPSDAELTPVRRIISQEGLLANQTCILPEPPQTTNTQLTEINGDCNVDLLDDLQGFDPTSTSAFYHTPDLCDLIFDSAIPKSGIDLMDIEADQSELLTLNTQWQAISTSKKFARAPLLDKPIAPGNQSVETHLIQFEDELPGCEDTLLEPKLSLSPIMSVEVSFSVSIHCQCKARQIDNLSEHLKPTAPEFQPRRLSTATLPLMLRPTAPDFCPQSHPSLMLASPNSEFQQFSPEALDFQPGLGISGMLQTGQVSSDQFQSMLSNYYQSQELSVSNHDVSGGSSSTSESWFSTLLDLDSPERVTNANEGVLSPGGSSL</sequence>
<organism evidence="2 3">
    <name type="scientific">Ceratocystis fimbriata CBS 114723</name>
    <dbReference type="NCBI Taxonomy" id="1035309"/>
    <lineage>
        <taxon>Eukaryota</taxon>
        <taxon>Fungi</taxon>
        <taxon>Dikarya</taxon>
        <taxon>Ascomycota</taxon>
        <taxon>Pezizomycotina</taxon>
        <taxon>Sordariomycetes</taxon>
        <taxon>Hypocreomycetidae</taxon>
        <taxon>Microascales</taxon>
        <taxon>Ceratocystidaceae</taxon>
        <taxon>Ceratocystis</taxon>
    </lineage>
</organism>
<evidence type="ECO:0000313" key="3">
    <source>
        <dbReference type="Proteomes" id="UP000222788"/>
    </source>
</evidence>
<dbReference type="Proteomes" id="UP000222788">
    <property type="component" value="Unassembled WGS sequence"/>
</dbReference>
<feature type="region of interest" description="Disordered" evidence="1">
    <location>
        <begin position="135"/>
        <end position="155"/>
    </location>
</feature>